<dbReference type="AlphaFoldDB" id="A0A0M9A3I9"/>
<dbReference type="Proteomes" id="UP000053105">
    <property type="component" value="Unassembled WGS sequence"/>
</dbReference>
<dbReference type="PANTHER" id="PTHR44216:SF3">
    <property type="entry name" value="PROTEIN O-MANNOSYL-TRANSFERASE TMTC2"/>
    <property type="match status" value="1"/>
</dbReference>
<dbReference type="PANTHER" id="PTHR44216">
    <property type="entry name" value="PROTEIN O-MANNOSYL-TRANSFERASE TMTC2"/>
    <property type="match status" value="1"/>
</dbReference>
<dbReference type="InterPro" id="IPR019734">
    <property type="entry name" value="TPR_rpt"/>
</dbReference>
<dbReference type="GO" id="GO:0000030">
    <property type="term" value="F:mannosyltransferase activity"/>
    <property type="evidence" value="ECO:0007669"/>
    <property type="project" value="TreeGrafter"/>
</dbReference>
<dbReference type="Gene3D" id="1.25.40.10">
    <property type="entry name" value="Tetratricopeptide repeat domain"/>
    <property type="match status" value="1"/>
</dbReference>
<dbReference type="GO" id="GO:0035269">
    <property type="term" value="P:protein O-linked glycosylation via mannose"/>
    <property type="evidence" value="ECO:0007669"/>
    <property type="project" value="TreeGrafter"/>
</dbReference>
<name>A0A0M9A3I9_9HYME</name>
<accession>A0A0M9A3I9</accession>
<evidence type="ECO:0000313" key="2">
    <source>
        <dbReference type="EMBL" id="KOX75129.1"/>
    </source>
</evidence>
<dbReference type="InterPro" id="IPR011990">
    <property type="entry name" value="TPR-like_helical_dom_sf"/>
</dbReference>
<dbReference type="PROSITE" id="PS50005">
    <property type="entry name" value="TPR"/>
    <property type="match status" value="1"/>
</dbReference>
<gene>
    <name evidence="2" type="ORF">WN51_14542</name>
</gene>
<dbReference type="STRING" id="166423.A0A0M9A3I9"/>
<dbReference type="OrthoDB" id="1658288at2759"/>
<dbReference type="GO" id="GO:0005789">
    <property type="term" value="C:endoplasmic reticulum membrane"/>
    <property type="evidence" value="ECO:0007669"/>
    <property type="project" value="TreeGrafter"/>
</dbReference>
<organism evidence="2 3">
    <name type="scientific">Melipona quadrifasciata</name>
    <dbReference type="NCBI Taxonomy" id="166423"/>
    <lineage>
        <taxon>Eukaryota</taxon>
        <taxon>Metazoa</taxon>
        <taxon>Ecdysozoa</taxon>
        <taxon>Arthropoda</taxon>
        <taxon>Hexapoda</taxon>
        <taxon>Insecta</taxon>
        <taxon>Pterygota</taxon>
        <taxon>Neoptera</taxon>
        <taxon>Endopterygota</taxon>
        <taxon>Hymenoptera</taxon>
        <taxon>Apocrita</taxon>
        <taxon>Aculeata</taxon>
        <taxon>Apoidea</taxon>
        <taxon>Anthophila</taxon>
        <taxon>Apidae</taxon>
        <taxon>Melipona</taxon>
    </lineage>
</organism>
<dbReference type="InterPro" id="IPR052384">
    <property type="entry name" value="TMTC_O-mannosyltransferase"/>
</dbReference>
<keyword evidence="1" id="KW-0802">TPR repeat</keyword>
<evidence type="ECO:0000256" key="1">
    <source>
        <dbReference type="PROSITE-ProRule" id="PRU00339"/>
    </source>
</evidence>
<feature type="repeat" description="TPR" evidence="1">
    <location>
        <begin position="45"/>
        <end position="78"/>
    </location>
</feature>
<proteinExistence type="predicted"/>
<sequence>MAADVDDDGAIPCKSTMVFEERSNLFRIRHLFAVIYGHEFAGSKQDVYNLLGETLSRLQQYAEAERWFQASLASQPDHVPAHITYGKLLARNSSRVLEAERWFLRARRLAPDDSSVHHHYEKFAMTWSNDRPIEGSSIRFSANSRPSQFTISVPNSTSVSIHRHKIKTMQKIVTSFLAIILLTNDDSQTEICTNTGRDATTPGQNREIDDSVFASNCQINNPARKAWKLEANSPEGKTLTVARHRCAVYIAVVYKFETVSCVASQDCS</sequence>
<dbReference type="EMBL" id="KQ435772">
    <property type="protein sequence ID" value="KOX75129.1"/>
    <property type="molecule type" value="Genomic_DNA"/>
</dbReference>
<keyword evidence="3" id="KW-1185">Reference proteome</keyword>
<reference evidence="2 3" key="1">
    <citation type="submission" date="2015-07" db="EMBL/GenBank/DDBJ databases">
        <title>The genome of Melipona quadrifasciata.</title>
        <authorList>
            <person name="Pan H."/>
            <person name="Kapheim K."/>
        </authorList>
    </citation>
    <scope>NUCLEOTIDE SEQUENCE [LARGE SCALE GENOMIC DNA]</scope>
    <source>
        <strain evidence="2">0111107301</strain>
        <tissue evidence="2">Whole body</tissue>
    </source>
</reference>
<protein>
    <submittedName>
        <fullName evidence="2">Uncharacterized protein</fullName>
    </submittedName>
</protein>
<dbReference type="SUPFAM" id="SSF48452">
    <property type="entry name" value="TPR-like"/>
    <property type="match status" value="1"/>
</dbReference>
<evidence type="ECO:0000313" key="3">
    <source>
        <dbReference type="Proteomes" id="UP000053105"/>
    </source>
</evidence>